<keyword evidence="2" id="KW-1185">Reference proteome</keyword>
<name>A0ABR0LX98_9PEZI</name>
<comment type="caution">
    <text evidence="1">The sequence shown here is derived from an EMBL/GenBank/DDBJ whole genome shotgun (WGS) entry which is preliminary data.</text>
</comment>
<accession>A0ABR0LX98</accession>
<protein>
    <submittedName>
        <fullName evidence="1">Uncharacterized protein</fullName>
    </submittedName>
</protein>
<evidence type="ECO:0000313" key="1">
    <source>
        <dbReference type="EMBL" id="KAK5255092.1"/>
    </source>
</evidence>
<feature type="non-terminal residue" evidence="1">
    <location>
        <position position="1"/>
    </location>
</feature>
<dbReference type="Proteomes" id="UP001357485">
    <property type="component" value="Unassembled WGS sequence"/>
</dbReference>
<evidence type="ECO:0000313" key="2">
    <source>
        <dbReference type="Proteomes" id="UP001357485"/>
    </source>
</evidence>
<proteinExistence type="predicted"/>
<reference evidence="1 2" key="1">
    <citation type="submission" date="2023-08" db="EMBL/GenBank/DDBJ databases">
        <title>Black Yeasts Isolated from many extreme environments.</title>
        <authorList>
            <person name="Coleine C."/>
            <person name="Stajich J.E."/>
            <person name="Selbmann L."/>
        </authorList>
    </citation>
    <scope>NUCLEOTIDE SEQUENCE [LARGE SCALE GENOMIC DNA]</scope>
    <source>
        <strain evidence="1 2">CCFEE 536</strain>
    </source>
</reference>
<sequence>TFGSKLSEENKEQMMDPFECLGKALSEYHHRVRHAPYLPRIGITPAHVAFLRRACAVIIVVCEPPVTPSPLSNGNIPLQTEVVKSVARVLNAGSAVPLTIVYCGRTDASKLEAFKSYDNIVQSESCAPSALRHAADLVFGEGQ</sequence>
<organism evidence="1 2">
    <name type="scientific">Cryomyces antarcticus</name>
    <dbReference type="NCBI Taxonomy" id="329879"/>
    <lineage>
        <taxon>Eukaryota</taxon>
        <taxon>Fungi</taxon>
        <taxon>Dikarya</taxon>
        <taxon>Ascomycota</taxon>
        <taxon>Pezizomycotina</taxon>
        <taxon>Dothideomycetes</taxon>
        <taxon>Dothideomycetes incertae sedis</taxon>
        <taxon>Cryomyces</taxon>
    </lineage>
</organism>
<gene>
    <name evidence="1" type="ORF">LTR16_004709</name>
</gene>
<dbReference type="EMBL" id="JAVRRA010008867">
    <property type="protein sequence ID" value="KAK5255092.1"/>
    <property type="molecule type" value="Genomic_DNA"/>
</dbReference>